<reference evidence="1 2" key="1">
    <citation type="journal article" date="2011" name="J. Bacteriol.">
        <title>Complete genome sequence of Mycoplasma haemofelis, a hemotropic mycoplasma.</title>
        <authorList>
            <person name="Barker E.N."/>
            <person name="Helps C.R."/>
            <person name="Peters I.R."/>
            <person name="Darby A.C."/>
            <person name="Radford A.D."/>
            <person name="Tasker S."/>
        </authorList>
    </citation>
    <scope>NUCLEOTIDE SEQUENCE [LARGE SCALE GENOMIC DNA]</scope>
    <source>
        <strain evidence="1 2">Langford 1</strain>
    </source>
</reference>
<name>E8ZHH2_MYCHL</name>
<dbReference type="OrthoDB" id="402551at2"/>
<keyword evidence="2" id="KW-1185">Reference proteome</keyword>
<gene>
    <name evidence="1" type="ordered locus">HF1_05850</name>
</gene>
<organism evidence="1 2">
    <name type="scientific">Mycoplasma haemofelis (strain Langford 1)</name>
    <name type="common">Haemobartonella felis</name>
    <dbReference type="NCBI Taxonomy" id="941640"/>
    <lineage>
        <taxon>Bacteria</taxon>
        <taxon>Bacillati</taxon>
        <taxon>Mycoplasmatota</taxon>
        <taxon>Mollicutes</taxon>
        <taxon>Mycoplasmataceae</taxon>
        <taxon>Mycoplasma</taxon>
    </lineage>
</organism>
<dbReference type="HOGENOM" id="CLU_139732_0_0_14"/>
<proteinExistence type="predicted"/>
<accession>E8ZHH2</accession>
<dbReference type="AlphaFoldDB" id="E8ZHH2"/>
<dbReference type="KEGG" id="mha:HF1_05850"/>
<sequence>MSKVILGGSMLVAGTGVGGIGLTVDGARSSQSIVPKSKEVLVVSKAPRCDVYSVVRSADRTGTAKLEDPSFKDGVESEHKQKVDEACAKSNKVYIAKQNEKWVYREADQGKTWTVTSQS</sequence>
<protein>
    <submittedName>
        <fullName evidence="1">Uncharacterized protein</fullName>
    </submittedName>
</protein>
<evidence type="ECO:0000313" key="2">
    <source>
        <dbReference type="Proteomes" id="UP000008637"/>
    </source>
</evidence>
<dbReference type="Proteomes" id="UP000008637">
    <property type="component" value="Chromosome"/>
</dbReference>
<dbReference type="EMBL" id="FR773153">
    <property type="protein sequence ID" value="CBY92593.1"/>
    <property type="molecule type" value="Genomic_DNA"/>
</dbReference>
<evidence type="ECO:0000313" key="1">
    <source>
        <dbReference type="EMBL" id="CBY92593.1"/>
    </source>
</evidence>